<organism evidence="6 7">
    <name type="scientific">Ustilaginoidea virens</name>
    <name type="common">Rice false smut fungus</name>
    <name type="synonym">Villosiclava virens</name>
    <dbReference type="NCBI Taxonomy" id="1159556"/>
    <lineage>
        <taxon>Eukaryota</taxon>
        <taxon>Fungi</taxon>
        <taxon>Dikarya</taxon>
        <taxon>Ascomycota</taxon>
        <taxon>Pezizomycotina</taxon>
        <taxon>Sordariomycetes</taxon>
        <taxon>Hypocreomycetidae</taxon>
        <taxon>Hypocreales</taxon>
        <taxon>Clavicipitaceae</taxon>
        <taxon>Ustilaginoidea</taxon>
    </lineage>
</organism>
<protein>
    <recommendedName>
        <fullName evidence="8">RNAse P Rpr2/Rpp21 subunit domain-containing protein</fullName>
    </recommendedName>
</protein>
<name>A0A8E5HR56_USTVR</name>
<dbReference type="OrthoDB" id="128536at2759"/>
<evidence type="ECO:0008006" key="8">
    <source>
        <dbReference type="Google" id="ProtNLM"/>
    </source>
</evidence>
<evidence type="ECO:0000256" key="2">
    <source>
        <dbReference type="ARBA" id="ARBA00022723"/>
    </source>
</evidence>
<feature type="compositionally biased region" description="Low complexity" evidence="5">
    <location>
        <begin position="158"/>
        <end position="170"/>
    </location>
</feature>
<evidence type="ECO:0000256" key="3">
    <source>
        <dbReference type="ARBA" id="ARBA00022833"/>
    </source>
</evidence>
<evidence type="ECO:0000313" key="6">
    <source>
        <dbReference type="EMBL" id="QUC20135.1"/>
    </source>
</evidence>
<dbReference type="Pfam" id="PF04032">
    <property type="entry name" value="Rpr2"/>
    <property type="match status" value="1"/>
</dbReference>
<comment type="similarity">
    <text evidence="4">Belongs to the eukaryotic/archaeal RNase P protein component 4 family.</text>
</comment>
<dbReference type="Gene3D" id="6.20.50.20">
    <property type="match status" value="1"/>
</dbReference>
<dbReference type="PANTHER" id="PTHR14742:SF0">
    <property type="entry name" value="RIBONUCLEASE P PROTEIN SUBUNIT P21"/>
    <property type="match status" value="1"/>
</dbReference>
<dbReference type="GO" id="GO:0008033">
    <property type="term" value="P:tRNA processing"/>
    <property type="evidence" value="ECO:0007669"/>
    <property type="project" value="UniProtKB-KW"/>
</dbReference>
<evidence type="ECO:0000256" key="1">
    <source>
        <dbReference type="ARBA" id="ARBA00022694"/>
    </source>
</evidence>
<dbReference type="KEGG" id="uvi:66065154"/>
<dbReference type="RefSeq" id="XP_042997808.1">
    <property type="nucleotide sequence ID" value="XM_043141874.1"/>
</dbReference>
<keyword evidence="7" id="KW-1185">Reference proteome</keyword>
<dbReference type="Proteomes" id="UP000027002">
    <property type="component" value="Chromosome 3"/>
</dbReference>
<evidence type="ECO:0000256" key="5">
    <source>
        <dbReference type="SAM" id="MobiDB-lite"/>
    </source>
</evidence>
<keyword evidence="2" id="KW-0479">Metal-binding</keyword>
<proteinExistence type="inferred from homology"/>
<feature type="region of interest" description="Disordered" evidence="5">
    <location>
        <begin position="41"/>
        <end position="61"/>
    </location>
</feature>
<accession>A0A8E5HR56</accession>
<dbReference type="GO" id="GO:0005655">
    <property type="term" value="C:nucleolar ribonuclease P complex"/>
    <property type="evidence" value="ECO:0007669"/>
    <property type="project" value="TreeGrafter"/>
</dbReference>
<keyword evidence="1" id="KW-0819">tRNA processing</keyword>
<dbReference type="GeneID" id="66065154"/>
<feature type="compositionally biased region" description="Low complexity" evidence="5">
    <location>
        <begin position="41"/>
        <end position="57"/>
    </location>
</feature>
<evidence type="ECO:0000256" key="4">
    <source>
        <dbReference type="ARBA" id="ARBA00038402"/>
    </source>
</evidence>
<reference evidence="6" key="1">
    <citation type="submission" date="2020-03" db="EMBL/GenBank/DDBJ databases">
        <title>A mixture of massive structural variations and highly conserved coding sequences in Ustilaginoidea virens genome.</title>
        <authorList>
            <person name="Zhang K."/>
            <person name="Zhao Z."/>
            <person name="Zhang Z."/>
            <person name="Li Y."/>
            <person name="Hsiang T."/>
            <person name="Sun W."/>
        </authorList>
    </citation>
    <scope>NUCLEOTIDE SEQUENCE</scope>
    <source>
        <strain evidence="6">UV-8b</strain>
    </source>
</reference>
<feature type="region of interest" description="Disordered" evidence="5">
    <location>
        <begin position="140"/>
        <end position="170"/>
    </location>
</feature>
<dbReference type="InterPro" id="IPR007175">
    <property type="entry name" value="Rpr2/Snm1/Rpp21"/>
</dbReference>
<dbReference type="GO" id="GO:0046872">
    <property type="term" value="F:metal ion binding"/>
    <property type="evidence" value="ECO:0007669"/>
    <property type="project" value="UniProtKB-KW"/>
</dbReference>
<gene>
    <name evidence="6" type="ORF">UV8b_04376</name>
</gene>
<dbReference type="AlphaFoldDB" id="A0A8E5HR56"/>
<dbReference type="EMBL" id="CP072755">
    <property type="protein sequence ID" value="QUC20135.1"/>
    <property type="molecule type" value="Genomic_DNA"/>
</dbReference>
<dbReference type="PANTHER" id="PTHR14742">
    <property type="entry name" value="RIBONUCLEASE P SUBUNIT P21"/>
    <property type="match status" value="1"/>
</dbReference>
<evidence type="ECO:0000313" key="7">
    <source>
        <dbReference type="Proteomes" id="UP000027002"/>
    </source>
</evidence>
<keyword evidence="3" id="KW-0862">Zinc</keyword>
<sequence>MAKAKGHAGVQNRAIYSRASYLYQAATYLSRRADADALENAASAGQAPADKAHPAAANDGSQRKALGNLSRLAITTMKSVSLKAQIRQSPPLKRTVCKLCDTLLVPGRTCRSTVENASKGARKPWADMLVVECKTCGNRRRYPVDAPRQKRATLRPKAQAQAQASAQQKE</sequence>